<name>A0A9D2LDW8_9MICO</name>
<organism evidence="2 3">
    <name type="scientific">Candidatus Brachybacterium merdavium</name>
    <dbReference type="NCBI Taxonomy" id="2838513"/>
    <lineage>
        <taxon>Bacteria</taxon>
        <taxon>Bacillati</taxon>
        <taxon>Actinomycetota</taxon>
        <taxon>Actinomycetes</taxon>
        <taxon>Micrococcales</taxon>
        <taxon>Dermabacteraceae</taxon>
        <taxon>Brachybacterium</taxon>
    </lineage>
</organism>
<reference evidence="2" key="2">
    <citation type="submission" date="2021-04" db="EMBL/GenBank/DDBJ databases">
        <authorList>
            <person name="Gilroy R."/>
        </authorList>
    </citation>
    <scope>NUCLEOTIDE SEQUENCE</scope>
    <source>
        <strain evidence="2">ChiHjej13B12-24818</strain>
    </source>
</reference>
<evidence type="ECO:0000256" key="1">
    <source>
        <dbReference type="SAM" id="MobiDB-lite"/>
    </source>
</evidence>
<dbReference type="SUPFAM" id="SSF52266">
    <property type="entry name" value="SGNH hydrolase"/>
    <property type="match status" value="1"/>
</dbReference>
<feature type="non-terminal residue" evidence="2">
    <location>
        <position position="1"/>
    </location>
</feature>
<evidence type="ECO:0000313" key="3">
    <source>
        <dbReference type="Proteomes" id="UP000823823"/>
    </source>
</evidence>
<dbReference type="InterPro" id="IPR036514">
    <property type="entry name" value="SGNH_hydro_sf"/>
</dbReference>
<reference evidence="2" key="1">
    <citation type="journal article" date="2021" name="PeerJ">
        <title>Extensive microbial diversity within the chicken gut microbiome revealed by metagenomics and culture.</title>
        <authorList>
            <person name="Gilroy R."/>
            <person name="Ravi A."/>
            <person name="Getino M."/>
            <person name="Pursley I."/>
            <person name="Horton D.L."/>
            <person name="Alikhan N.F."/>
            <person name="Baker D."/>
            <person name="Gharbi K."/>
            <person name="Hall N."/>
            <person name="Watson M."/>
            <person name="Adriaenssens E.M."/>
            <person name="Foster-Nyarko E."/>
            <person name="Jarju S."/>
            <person name="Secka A."/>
            <person name="Antonio M."/>
            <person name="Oren A."/>
            <person name="Chaudhuri R.R."/>
            <person name="La Ragione R."/>
            <person name="Hildebrand F."/>
            <person name="Pallen M.J."/>
        </authorList>
    </citation>
    <scope>NUCLEOTIDE SEQUENCE</scope>
    <source>
        <strain evidence="2">ChiHjej13B12-24818</strain>
    </source>
</reference>
<dbReference type="Proteomes" id="UP000823823">
    <property type="component" value="Unassembled WGS sequence"/>
</dbReference>
<protein>
    <submittedName>
        <fullName evidence="2">Uncharacterized protein</fullName>
    </submittedName>
</protein>
<gene>
    <name evidence="2" type="ORF">H9786_10340</name>
</gene>
<dbReference type="AlphaFoldDB" id="A0A9D2LDW8"/>
<dbReference type="Gene3D" id="3.40.50.1110">
    <property type="entry name" value="SGNH hydrolase"/>
    <property type="match status" value="1"/>
</dbReference>
<dbReference type="EMBL" id="DWZH01000081">
    <property type="protein sequence ID" value="HJB10907.1"/>
    <property type="molecule type" value="Genomic_DNA"/>
</dbReference>
<evidence type="ECO:0000313" key="2">
    <source>
        <dbReference type="EMBL" id="HJB10907.1"/>
    </source>
</evidence>
<accession>A0A9D2LDW8</accession>
<proteinExistence type="predicted"/>
<sequence length="232" mass="24239">TAARIGSLPLPVRVAGGTLPGAGTIRLEPTGLDLVATALKPFAGHVGGLEAVAHGDEEGMLLTRAEPGAPLPVDGDPFIPHLGTRWRGEDCLLWMGKNDLNRGASAAEVIERIDATADWLAAAGARVLVIGQFTNNGCEPGMREKITAVNAAGAARYGDRYVDVQRFLLSPELTAVTGRPPTADDLAERRAGNKPPSLSTDPGHLTTAGSLAIAHHLRAHLHQVGWLRSTPG</sequence>
<feature type="region of interest" description="Disordered" evidence="1">
    <location>
        <begin position="178"/>
        <end position="204"/>
    </location>
</feature>
<comment type="caution">
    <text evidence="2">The sequence shown here is derived from an EMBL/GenBank/DDBJ whole genome shotgun (WGS) entry which is preliminary data.</text>
</comment>